<dbReference type="Proteomes" id="UP000248021">
    <property type="component" value="Unassembled WGS sequence"/>
</dbReference>
<accession>A0A2V3UCF2</accession>
<sequence>MDMQVTTWTPGDVLLRFIEAADTERRLPVHIGPAGYRSQMPEVLRETWADANSQEETREKQEWHQSLTRLARPKRDAIRRAEEAADWHIRYLDKVIARTLWRFCFCRIFGTSFQDVCRARGWVPRTAYRRLEKGLKAISDGLNQSKAGFESADLDHLASLGLIDPDSLAPDASPKHWSDGEPRQTGPEGLIYVRLRRTKRDKKKRKRGKRLRS</sequence>
<evidence type="ECO:0000256" key="1">
    <source>
        <dbReference type="SAM" id="MobiDB-lite"/>
    </source>
</evidence>
<reference evidence="2 3" key="1">
    <citation type="submission" date="2018-05" db="EMBL/GenBank/DDBJ databases">
        <title>Genomic Encyclopedia of Type Strains, Phase IV (KMG-IV): sequencing the most valuable type-strain genomes for metagenomic binning, comparative biology and taxonomic classification.</title>
        <authorList>
            <person name="Goeker M."/>
        </authorList>
    </citation>
    <scope>NUCLEOTIDE SEQUENCE [LARGE SCALE GENOMIC DNA]</scope>
    <source>
        <strain evidence="2 3">DSM 6462</strain>
    </source>
</reference>
<feature type="compositionally biased region" description="Basic and acidic residues" evidence="1">
    <location>
        <begin position="173"/>
        <end position="182"/>
    </location>
</feature>
<evidence type="ECO:0000313" key="2">
    <source>
        <dbReference type="EMBL" id="PXW61612.1"/>
    </source>
</evidence>
<comment type="caution">
    <text evidence="2">The sequence shown here is derived from an EMBL/GenBank/DDBJ whole genome shotgun (WGS) entry which is preliminary data.</text>
</comment>
<proteinExistence type="predicted"/>
<dbReference type="EMBL" id="QJJK01000003">
    <property type="protein sequence ID" value="PXW61612.1"/>
    <property type="molecule type" value="Genomic_DNA"/>
</dbReference>
<name>A0A2V3UCF2_9HYPH</name>
<evidence type="ECO:0000313" key="3">
    <source>
        <dbReference type="Proteomes" id="UP000248021"/>
    </source>
</evidence>
<feature type="region of interest" description="Disordered" evidence="1">
    <location>
        <begin position="170"/>
        <end position="192"/>
    </location>
</feature>
<gene>
    <name evidence="2" type="ORF">C7450_103129</name>
</gene>
<protein>
    <submittedName>
        <fullName evidence="2">Uncharacterized protein</fullName>
    </submittedName>
</protein>
<organism evidence="2 3">
    <name type="scientific">Chelatococcus asaccharovorans</name>
    <dbReference type="NCBI Taxonomy" id="28210"/>
    <lineage>
        <taxon>Bacteria</taxon>
        <taxon>Pseudomonadati</taxon>
        <taxon>Pseudomonadota</taxon>
        <taxon>Alphaproteobacteria</taxon>
        <taxon>Hyphomicrobiales</taxon>
        <taxon>Chelatococcaceae</taxon>
        <taxon>Chelatococcus</taxon>
    </lineage>
</organism>
<keyword evidence="3" id="KW-1185">Reference proteome</keyword>
<dbReference type="AlphaFoldDB" id="A0A2V3UCF2"/>